<dbReference type="AlphaFoldDB" id="A0A5J6RG90"/>
<dbReference type="Gene3D" id="3.30.70.2970">
    <property type="entry name" value="Protein of unknown function (DUF541), domain 2"/>
    <property type="match status" value="1"/>
</dbReference>
<dbReference type="RefSeq" id="WP_024775649.1">
    <property type="nucleotide sequence ID" value="NZ_CP043857.1"/>
</dbReference>
<accession>A0A5J6RG90</accession>
<keyword evidence="4" id="KW-1185">Reference proteome</keyword>
<evidence type="ECO:0000256" key="1">
    <source>
        <dbReference type="SAM" id="Phobius"/>
    </source>
</evidence>
<evidence type="ECO:0000313" key="3">
    <source>
        <dbReference type="EMBL" id="TLT01905.1"/>
    </source>
</evidence>
<dbReference type="STRING" id="1442598.GCA_000522465_01570"/>
<proteinExistence type="predicted"/>
<dbReference type="InterPro" id="IPR052022">
    <property type="entry name" value="26kDa_periplasmic_antigen"/>
</dbReference>
<feature type="transmembrane region" description="Helical" evidence="1">
    <location>
        <begin position="6"/>
        <end position="27"/>
    </location>
</feature>
<dbReference type="Pfam" id="PF04402">
    <property type="entry name" value="SIMPL"/>
    <property type="match status" value="1"/>
</dbReference>
<dbReference type="PANTHER" id="PTHR34387:SF2">
    <property type="entry name" value="SLR1258 PROTEIN"/>
    <property type="match status" value="1"/>
</dbReference>
<dbReference type="GO" id="GO:0006974">
    <property type="term" value="P:DNA damage response"/>
    <property type="evidence" value="ECO:0007669"/>
    <property type="project" value="TreeGrafter"/>
</dbReference>
<dbReference type="PIRSF" id="PIRSF029033">
    <property type="entry name" value="UCP029033"/>
    <property type="match status" value="1"/>
</dbReference>
<dbReference type="KEGG" id="acib:ACBT_0453"/>
<dbReference type="EMBL" id="CP054051">
    <property type="protein sequence ID" value="QKJ26417.1"/>
    <property type="molecule type" value="Genomic_DNA"/>
</dbReference>
<gene>
    <name evidence="2" type="ORF">ACBT_0453</name>
    <name evidence="3" type="ORF">FE247_00615</name>
</gene>
<evidence type="ECO:0000313" key="4">
    <source>
        <dbReference type="Proteomes" id="UP000305417"/>
    </source>
</evidence>
<keyword evidence="1" id="KW-0472">Membrane</keyword>
<dbReference type="Proteomes" id="UP000509513">
    <property type="component" value="Chromosome"/>
</dbReference>
<dbReference type="EMBL" id="VBUC01000001">
    <property type="protein sequence ID" value="TLT01905.1"/>
    <property type="molecule type" value="Genomic_DNA"/>
</dbReference>
<dbReference type="Gene3D" id="3.30.110.170">
    <property type="entry name" value="Protein of unknown function (DUF541), domain 1"/>
    <property type="match status" value="1"/>
</dbReference>
<reference evidence="2 5" key="2">
    <citation type="submission" date="2020-05" db="EMBL/GenBank/DDBJ databases">
        <title>Complete genome sequencing of Campylobacter and Arcobacter type strains.</title>
        <authorList>
            <person name="Miller W.G."/>
            <person name="Yee E."/>
        </authorList>
    </citation>
    <scope>NUCLEOTIDE SEQUENCE [LARGE SCALE GENOMIC DNA]</scope>
    <source>
        <strain evidence="2 5">LMG 21996</strain>
    </source>
</reference>
<organism evidence="2 5">
    <name type="scientific">Aliarcobacter cibarius</name>
    <dbReference type="NCBI Taxonomy" id="255507"/>
    <lineage>
        <taxon>Bacteria</taxon>
        <taxon>Pseudomonadati</taxon>
        <taxon>Campylobacterota</taxon>
        <taxon>Epsilonproteobacteria</taxon>
        <taxon>Campylobacterales</taxon>
        <taxon>Arcobacteraceae</taxon>
        <taxon>Aliarcobacter</taxon>
    </lineage>
</organism>
<protein>
    <submittedName>
        <fullName evidence="2">SIMPL domain-containing protein</fullName>
    </submittedName>
</protein>
<dbReference type="OrthoDB" id="9806540at2"/>
<name>A0A5J6RG90_9BACT</name>
<reference evidence="3 4" key="1">
    <citation type="submission" date="2019-05" db="EMBL/GenBank/DDBJ databases">
        <title>Arcobacter cibarius and Arcobacter thereius providing challenges in identification an antibiotic susceptibility and Quinolone resistance.</title>
        <authorList>
            <person name="Busch A."/>
            <person name="Hanel I."/>
            <person name="Hotzel H."/>
            <person name="Tomaso H."/>
        </authorList>
    </citation>
    <scope>NUCLEOTIDE SEQUENCE [LARGE SCALE GENOMIC DNA]</scope>
    <source>
        <strain evidence="3 4">16CS0831-2</strain>
    </source>
</reference>
<dbReference type="InterPro" id="IPR016907">
    <property type="entry name" value="UCP029033"/>
</dbReference>
<sequence>MDKVRILPTFILGFFIFIGLLSLGYFISDAFLKSKDLERTVVVKGLSEKEVLADVVIMPIKITQTSNDLESLIQKIDLDTKEIIKFLNDNGLKDQDITLGAVSIVDKMANEFSNQEFSMRYLASKVINIYSNEVEKIRALNGKLSELSQKGILFKTDDYDTKIEYIYTNLNDIKPNMIEEATSNARTVAQKFAQDSNSKLGKIKKATQGQFEVVSRDKNSEHIKKVRIVSTIEYYLAD</sequence>
<dbReference type="Proteomes" id="UP000305417">
    <property type="component" value="Unassembled WGS sequence"/>
</dbReference>
<keyword evidence="1" id="KW-1133">Transmembrane helix</keyword>
<dbReference type="InterPro" id="IPR007497">
    <property type="entry name" value="SIMPL/DUF541"/>
</dbReference>
<evidence type="ECO:0000313" key="5">
    <source>
        <dbReference type="Proteomes" id="UP000509513"/>
    </source>
</evidence>
<keyword evidence="1" id="KW-0812">Transmembrane</keyword>
<dbReference type="PANTHER" id="PTHR34387">
    <property type="entry name" value="SLR1258 PROTEIN"/>
    <property type="match status" value="1"/>
</dbReference>
<evidence type="ECO:0000313" key="2">
    <source>
        <dbReference type="EMBL" id="QKJ26417.1"/>
    </source>
</evidence>